<evidence type="ECO:0000256" key="3">
    <source>
        <dbReference type="ARBA" id="ARBA00022692"/>
    </source>
</evidence>
<comment type="subcellular location">
    <subcellularLocation>
        <location evidence="1">Membrane</location>
        <topology evidence="1">Multi-pass membrane protein</topology>
    </subcellularLocation>
</comment>
<comment type="caution">
    <text evidence="10">The sequence shown here is derived from an EMBL/GenBank/DDBJ whole genome shotgun (WGS) entry which is preliminary data.</text>
</comment>
<keyword evidence="10" id="KW-0808">Transferase</keyword>
<dbReference type="Proteomes" id="UP001163046">
    <property type="component" value="Unassembled WGS sequence"/>
</dbReference>
<keyword evidence="11" id="KW-1185">Reference proteome</keyword>
<dbReference type="PANTHER" id="PTHR13800">
    <property type="entry name" value="TRANSIENT RECEPTOR POTENTIAL CATION CHANNEL, SUBFAMILY M, MEMBER 6"/>
    <property type="match status" value="1"/>
</dbReference>
<dbReference type="GO" id="GO:0005261">
    <property type="term" value="F:monoatomic cation channel activity"/>
    <property type="evidence" value="ECO:0007669"/>
    <property type="project" value="TreeGrafter"/>
</dbReference>
<keyword evidence="6" id="KW-0472">Membrane</keyword>
<organism evidence="10 11">
    <name type="scientific">Desmophyllum pertusum</name>
    <dbReference type="NCBI Taxonomy" id="174260"/>
    <lineage>
        <taxon>Eukaryota</taxon>
        <taxon>Metazoa</taxon>
        <taxon>Cnidaria</taxon>
        <taxon>Anthozoa</taxon>
        <taxon>Hexacorallia</taxon>
        <taxon>Scleractinia</taxon>
        <taxon>Caryophylliina</taxon>
        <taxon>Caryophylliidae</taxon>
        <taxon>Desmophyllum</taxon>
    </lineage>
</organism>
<dbReference type="EMBL" id="MU827305">
    <property type="protein sequence ID" value="KAJ7363535.1"/>
    <property type="molecule type" value="Genomic_DNA"/>
</dbReference>
<reference evidence="10" key="1">
    <citation type="submission" date="2023-01" db="EMBL/GenBank/DDBJ databases">
        <title>Genome assembly of the deep-sea coral Lophelia pertusa.</title>
        <authorList>
            <person name="Herrera S."/>
            <person name="Cordes E."/>
        </authorList>
    </citation>
    <scope>NUCLEOTIDE SEQUENCE</scope>
    <source>
        <strain evidence="10">USNM1676648</strain>
        <tissue evidence="10">Polyp</tissue>
    </source>
</reference>
<dbReference type="InterPro" id="IPR057366">
    <property type="entry name" value="TRPM-like"/>
</dbReference>
<proteinExistence type="predicted"/>
<dbReference type="OrthoDB" id="6021586at2759"/>
<sequence length="401" mass="45111">MDHHRWDKHWRDASRGRSCQRSHRHVTRAQLLKDKASQLHLIGIATWGIVNHRTDLIDSKGVVTYHMTSSLLSEGASLDNNHSHFILVDDGTAGKYGGEIPFRASLQNCITTKKIAKSKSHGIPVVLLVLEGGPNTILTVLESVTSNPAVPVVIAEGSGRAADILAHAHGLVTSNDGSDMEDMSEVVEHQQLLTRIQKAFPECNEEKCSELYHDVLKCVGNKRYITIFRMDEDGIDIDRAILRALLKAQHASAADQLSLALIWNRADIARTEIFTEDQKWEMDALEEAMMDALVNNRVEFANLLLENGVSISKFLTTSRLEELYKARKRSGSSAVFRQLIGKEKLDLQFTLSDVNDVIRRLLGSTYKGHGEEYNTITKGLELLTRRCLWMDIKTTWRKQFT</sequence>
<feature type="domain" description="TRPM SLOG" evidence="8">
    <location>
        <begin position="32"/>
        <end position="218"/>
    </location>
</feature>
<dbReference type="InterPro" id="IPR041491">
    <property type="entry name" value="TRPM_SLOG"/>
</dbReference>
<evidence type="ECO:0000259" key="8">
    <source>
        <dbReference type="Pfam" id="PF18139"/>
    </source>
</evidence>
<dbReference type="Pfam" id="PF25508">
    <property type="entry name" value="TRPM2"/>
    <property type="match status" value="1"/>
</dbReference>
<gene>
    <name evidence="10" type="primary">TRPM7_6</name>
    <name evidence="10" type="ORF">OS493_009691</name>
</gene>
<name>A0A9X0CLP8_9CNID</name>
<dbReference type="AlphaFoldDB" id="A0A9X0CLP8"/>
<keyword evidence="2" id="KW-0813">Transport</keyword>
<dbReference type="GO" id="GO:0030001">
    <property type="term" value="P:metal ion transport"/>
    <property type="evidence" value="ECO:0007669"/>
    <property type="project" value="TreeGrafter"/>
</dbReference>
<keyword evidence="4" id="KW-1133">Transmembrane helix</keyword>
<dbReference type="GO" id="GO:0004674">
    <property type="term" value="F:protein serine/threonine kinase activity"/>
    <property type="evidence" value="ECO:0007669"/>
    <property type="project" value="UniProtKB-EC"/>
</dbReference>
<dbReference type="EC" id="2.7.11.1" evidence="10"/>
<evidence type="ECO:0000313" key="10">
    <source>
        <dbReference type="EMBL" id="KAJ7363535.1"/>
    </source>
</evidence>
<dbReference type="PANTHER" id="PTHR13800:SF1">
    <property type="entry name" value="TRANSIENT RECEPTOR POTENTIAL CATION CHANNEL TRPM"/>
    <property type="match status" value="1"/>
</dbReference>
<evidence type="ECO:0000256" key="7">
    <source>
        <dbReference type="ARBA" id="ARBA00023303"/>
    </source>
</evidence>
<evidence type="ECO:0000313" key="11">
    <source>
        <dbReference type="Proteomes" id="UP001163046"/>
    </source>
</evidence>
<evidence type="ECO:0000259" key="9">
    <source>
        <dbReference type="Pfam" id="PF25508"/>
    </source>
</evidence>
<feature type="domain" description="TRPM-like" evidence="9">
    <location>
        <begin position="272"/>
        <end position="369"/>
    </location>
</feature>
<evidence type="ECO:0000256" key="6">
    <source>
        <dbReference type="ARBA" id="ARBA00023136"/>
    </source>
</evidence>
<evidence type="ECO:0000256" key="1">
    <source>
        <dbReference type="ARBA" id="ARBA00004141"/>
    </source>
</evidence>
<evidence type="ECO:0000256" key="2">
    <source>
        <dbReference type="ARBA" id="ARBA00022448"/>
    </source>
</evidence>
<dbReference type="InterPro" id="IPR050927">
    <property type="entry name" value="TRPM"/>
</dbReference>
<keyword evidence="10" id="KW-0675">Receptor</keyword>
<keyword evidence="7" id="KW-0407">Ion channel</keyword>
<evidence type="ECO:0000256" key="5">
    <source>
        <dbReference type="ARBA" id="ARBA00023065"/>
    </source>
</evidence>
<dbReference type="Pfam" id="PF18139">
    <property type="entry name" value="LSDAT_euk"/>
    <property type="match status" value="1"/>
</dbReference>
<protein>
    <submittedName>
        <fullName evidence="10">Transient receptor putative cation channel sub M member 7</fullName>
        <ecNumber evidence="10">2.7.11.1</ecNumber>
    </submittedName>
</protein>
<keyword evidence="5" id="KW-0406">Ion transport</keyword>
<dbReference type="GO" id="GO:0005886">
    <property type="term" value="C:plasma membrane"/>
    <property type="evidence" value="ECO:0007669"/>
    <property type="project" value="TreeGrafter"/>
</dbReference>
<evidence type="ECO:0000256" key="4">
    <source>
        <dbReference type="ARBA" id="ARBA00022989"/>
    </source>
</evidence>
<accession>A0A9X0CLP8</accession>
<keyword evidence="3" id="KW-0812">Transmembrane</keyword>